<evidence type="ECO:0000313" key="2">
    <source>
        <dbReference type="Proteomes" id="UP000069272"/>
    </source>
</evidence>
<accession>A0A182FX85</accession>
<dbReference type="VEuPathDB" id="VectorBase:AALB014260"/>
<dbReference type="Proteomes" id="UP000069272">
    <property type="component" value="Unassembled WGS sequence"/>
</dbReference>
<sequence>MQILNFKGIDVGILICHSVVFELYFVRHTEFPKLQSCSCISFDAYLLSRHSLRGV</sequence>
<reference evidence="1" key="2">
    <citation type="submission" date="2022-08" db="UniProtKB">
        <authorList>
            <consortium name="EnsemblMetazoa"/>
        </authorList>
    </citation>
    <scope>IDENTIFICATION</scope>
    <source>
        <strain evidence="1">STECLA/ALBI9_A</strain>
    </source>
</reference>
<reference evidence="2" key="1">
    <citation type="journal article" date="2017" name="G3 (Bethesda)">
        <title>The Physical Genome Mapping of Anopheles albimanus Corrected Scaffold Misassemblies and Identified Interarm Rearrangements in Genus Anopheles.</title>
        <authorList>
            <person name="Artemov G.N."/>
            <person name="Peery A.N."/>
            <person name="Jiang X."/>
            <person name="Tu Z."/>
            <person name="Stegniy V.N."/>
            <person name="Sharakhova M.V."/>
            <person name="Sharakhov I.V."/>
        </authorList>
    </citation>
    <scope>NUCLEOTIDE SEQUENCE [LARGE SCALE GENOMIC DNA]</scope>
    <source>
        <strain evidence="2">STECLA/ALBI9_A</strain>
    </source>
</reference>
<protein>
    <submittedName>
        <fullName evidence="1">Uncharacterized protein</fullName>
    </submittedName>
</protein>
<dbReference type="EnsemblMetazoa" id="AALB014260-RA">
    <property type="protein sequence ID" value="AALB014260-PA"/>
    <property type="gene ID" value="AALB014260"/>
</dbReference>
<name>A0A182FX85_ANOAL</name>
<evidence type="ECO:0000313" key="1">
    <source>
        <dbReference type="EnsemblMetazoa" id="AALB014260-PA"/>
    </source>
</evidence>
<keyword evidence="2" id="KW-1185">Reference proteome</keyword>
<proteinExistence type="predicted"/>
<organism evidence="1 2">
    <name type="scientific">Anopheles albimanus</name>
    <name type="common">New world malaria mosquito</name>
    <dbReference type="NCBI Taxonomy" id="7167"/>
    <lineage>
        <taxon>Eukaryota</taxon>
        <taxon>Metazoa</taxon>
        <taxon>Ecdysozoa</taxon>
        <taxon>Arthropoda</taxon>
        <taxon>Hexapoda</taxon>
        <taxon>Insecta</taxon>
        <taxon>Pterygota</taxon>
        <taxon>Neoptera</taxon>
        <taxon>Endopterygota</taxon>
        <taxon>Diptera</taxon>
        <taxon>Nematocera</taxon>
        <taxon>Culicoidea</taxon>
        <taxon>Culicidae</taxon>
        <taxon>Anophelinae</taxon>
        <taxon>Anopheles</taxon>
    </lineage>
</organism>
<dbReference type="AlphaFoldDB" id="A0A182FX85"/>